<dbReference type="Gene3D" id="3.20.20.70">
    <property type="entry name" value="Aldolase class I"/>
    <property type="match status" value="1"/>
</dbReference>
<evidence type="ECO:0000256" key="2">
    <source>
        <dbReference type="ARBA" id="ARBA00023235"/>
    </source>
</evidence>
<evidence type="ECO:0000256" key="1">
    <source>
        <dbReference type="ARBA" id="ARBA00022723"/>
    </source>
</evidence>
<sequence>MKIAPSLLSGDCSQFGEELHRVALAGADLIHLDVMDGHFVPLFSFGPPVIKKLPRVPGVEMDVHLMISNPDNQIEAFIKSAPDRIIIHEETSVHLHNTLKKIRDSGIKPGVGLLPSTPLEKMDWVIEDIDVALILTVNPGLSSSLIHSIIPKIEKLKERIIKLGLDVEIEVDG</sequence>
<dbReference type="GO" id="GO:0005975">
    <property type="term" value="P:carbohydrate metabolic process"/>
    <property type="evidence" value="ECO:0007669"/>
    <property type="project" value="InterPro"/>
</dbReference>
<dbReference type="InterPro" id="IPR000056">
    <property type="entry name" value="Ribul_P_3_epim-like"/>
</dbReference>
<dbReference type="GO" id="GO:0046872">
    <property type="term" value="F:metal ion binding"/>
    <property type="evidence" value="ECO:0007669"/>
    <property type="project" value="UniProtKB-KW"/>
</dbReference>
<gene>
    <name evidence="3" type="ORF">METZ01_LOCUS211381</name>
</gene>
<evidence type="ECO:0000313" key="3">
    <source>
        <dbReference type="EMBL" id="SVB58527.1"/>
    </source>
</evidence>
<dbReference type="InterPro" id="IPR011060">
    <property type="entry name" value="RibuloseP-bd_barrel"/>
</dbReference>
<proteinExistence type="predicted"/>
<dbReference type="Pfam" id="PF00834">
    <property type="entry name" value="Ribul_P_3_epim"/>
    <property type="match status" value="1"/>
</dbReference>
<keyword evidence="2" id="KW-0413">Isomerase</keyword>
<organism evidence="3">
    <name type="scientific">marine metagenome</name>
    <dbReference type="NCBI Taxonomy" id="408172"/>
    <lineage>
        <taxon>unclassified sequences</taxon>
        <taxon>metagenomes</taxon>
        <taxon>ecological metagenomes</taxon>
    </lineage>
</organism>
<dbReference type="EMBL" id="UINC01048234">
    <property type="protein sequence ID" value="SVB58527.1"/>
    <property type="molecule type" value="Genomic_DNA"/>
</dbReference>
<dbReference type="SUPFAM" id="SSF51366">
    <property type="entry name" value="Ribulose-phoshate binding barrel"/>
    <property type="match status" value="1"/>
</dbReference>
<name>A0A382F8X5_9ZZZZ</name>
<dbReference type="InterPro" id="IPR013785">
    <property type="entry name" value="Aldolase_TIM"/>
</dbReference>
<reference evidence="3" key="1">
    <citation type="submission" date="2018-05" db="EMBL/GenBank/DDBJ databases">
        <authorList>
            <person name="Lanie J.A."/>
            <person name="Ng W.-L."/>
            <person name="Kazmierczak K.M."/>
            <person name="Andrzejewski T.M."/>
            <person name="Davidsen T.M."/>
            <person name="Wayne K.J."/>
            <person name="Tettelin H."/>
            <person name="Glass J.I."/>
            <person name="Rusch D."/>
            <person name="Podicherti R."/>
            <person name="Tsui H.-C.T."/>
            <person name="Winkler M.E."/>
        </authorList>
    </citation>
    <scope>NUCLEOTIDE SEQUENCE</scope>
</reference>
<accession>A0A382F8X5</accession>
<dbReference type="CDD" id="cd00429">
    <property type="entry name" value="RPE"/>
    <property type="match status" value="1"/>
</dbReference>
<evidence type="ECO:0008006" key="4">
    <source>
        <dbReference type="Google" id="ProtNLM"/>
    </source>
</evidence>
<dbReference type="AlphaFoldDB" id="A0A382F8X5"/>
<dbReference type="GO" id="GO:0016857">
    <property type="term" value="F:racemase and epimerase activity, acting on carbohydrates and derivatives"/>
    <property type="evidence" value="ECO:0007669"/>
    <property type="project" value="InterPro"/>
</dbReference>
<protein>
    <recommendedName>
        <fullName evidence="4">Ribulose-phosphate 3-epimerase</fullName>
    </recommendedName>
</protein>
<keyword evidence="1" id="KW-0479">Metal-binding</keyword>
<dbReference type="PANTHER" id="PTHR11749">
    <property type="entry name" value="RIBULOSE-5-PHOSPHATE-3-EPIMERASE"/>
    <property type="match status" value="1"/>
</dbReference>
<feature type="non-terminal residue" evidence="3">
    <location>
        <position position="173"/>
    </location>
</feature>